<evidence type="ECO:0000259" key="1">
    <source>
        <dbReference type="SMART" id="SM00245"/>
    </source>
</evidence>
<dbReference type="AlphaFoldDB" id="A0A5D4RIB7"/>
<feature type="domain" description="Tail specific protease" evidence="1">
    <location>
        <begin position="376"/>
        <end position="581"/>
    </location>
</feature>
<protein>
    <recommendedName>
        <fullName evidence="1">Tail specific protease domain-containing protein</fullName>
    </recommendedName>
</protein>
<proteinExistence type="predicted"/>
<dbReference type="GO" id="GO:0006508">
    <property type="term" value="P:proteolysis"/>
    <property type="evidence" value="ECO:0007669"/>
    <property type="project" value="InterPro"/>
</dbReference>
<dbReference type="Gene3D" id="3.90.226.10">
    <property type="entry name" value="2-enoyl-CoA Hydratase, Chain A, domain 1"/>
    <property type="match status" value="1"/>
</dbReference>
<dbReference type="EMBL" id="VTER01000002">
    <property type="protein sequence ID" value="TYS51047.1"/>
    <property type="molecule type" value="Genomic_DNA"/>
</dbReference>
<dbReference type="RefSeq" id="WP_148973435.1">
    <property type="nucleotide sequence ID" value="NZ_VTER01000002.1"/>
</dbReference>
<dbReference type="SUPFAM" id="SSF52096">
    <property type="entry name" value="ClpP/crotonase"/>
    <property type="match status" value="1"/>
</dbReference>
<gene>
    <name evidence="2" type="ORF">FZD51_03110</name>
</gene>
<dbReference type="InterPro" id="IPR029045">
    <property type="entry name" value="ClpP/crotonase-like_dom_sf"/>
</dbReference>
<comment type="caution">
    <text evidence="2">The sequence shown here is derived from an EMBL/GenBank/DDBJ whole genome shotgun (WGS) entry which is preliminary data.</text>
</comment>
<accession>A0A5D4RIB7</accession>
<dbReference type="SMART" id="SM00245">
    <property type="entry name" value="TSPc"/>
    <property type="match status" value="1"/>
</dbReference>
<dbReference type="Pfam" id="PF03572">
    <property type="entry name" value="Peptidase_S41"/>
    <property type="match status" value="1"/>
</dbReference>
<sequence>MNKKSLFSIIALIAIVALIAGSVFLQKENENEVVIKEVSEERVLNNASSFAKIYGYIRFYHPSDENEKVDWDKFAVYGLEKVKSSKNDKDLIQNLNELFIPIAPTIEISNKPSPLKAPYNKINLKEPELNMVFWQHSGLGTAYAKQQGSYKSQRIITPIDITSKNNNNLLFEEKPPPGEIKTYPITEDVYLHMPISLYYQHNKTLGATSETSKEFQKRLKAINNTPINDVEDSEVKMAAITVYWNVIQHFYPYHLESELNWSNELEAMLKRSEDEEITNVLKETTVLLKDGHANIINQNKNNGWFSRLPFQIERIDNRFFVANLDEEAPVKLGDELLSIDGVDAQTFFENECKFISGSHQYQEYRALETMISGKENQVAELVVKREGEKLNLEAIYANKAKTLVPPFKELEQGVYYINLTGDFKTYLDQNMNKLMNAKAIIFDVRGYITRIQDAVTLISYLTKETITGPKYKIPTTIYPNQEGITFDDVSWKIEPNKTYLEGKKYILVDPSALSASESFLGMMEDNQLAEFIGQPSAGVNGDINQVSLPGGLLFQFTGLKTVKKDGSQHHLIGIEPNYPISKTIEDVLSGEDKYISKALELIN</sequence>
<dbReference type="Proteomes" id="UP000322139">
    <property type="component" value="Unassembled WGS sequence"/>
</dbReference>
<evidence type="ECO:0000313" key="3">
    <source>
        <dbReference type="Proteomes" id="UP000322139"/>
    </source>
</evidence>
<dbReference type="InterPro" id="IPR005151">
    <property type="entry name" value="Tail-specific_protease"/>
</dbReference>
<dbReference type="GO" id="GO:0008236">
    <property type="term" value="F:serine-type peptidase activity"/>
    <property type="evidence" value="ECO:0007669"/>
    <property type="project" value="InterPro"/>
</dbReference>
<reference evidence="2 3" key="1">
    <citation type="submission" date="2019-08" db="EMBL/GenBank/DDBJ databases">
        <title>Bacillus genomes from the desert of Cuatro Cienegas, Coahuila.</title>
        <authorList>
            <person name="Olmedo-Alvarez G."/>
        </authorList>
    </citation>
    <scope>NUCLEOTIDE SEQUENCE [LARGE SCALE GENOMIC DNA]</scope>
    <source>
        <strain evidence="2 3">CH446_14T</strain>
    </source>
</reference>
<name>A0A5D4RIB7_9BACI</name>
<evidence type="ECO:0000313" key="2">
    <source>
        <dbReference type="EMBL" id="TYS51047.1"/>
    </source>
</evidence>
<organism evidence="2 3">
    <name type="scientific">Bacillus infantis</name>
    <dbReference type="NCBI Taxonomy" id="324767"/>
    <lineage>
        <taxon>Bacteria</taxon>
        <taxon>Bacillati</taxon>
        <taxon>Bacillota</taxon>
        <taxon>Bacilli</taxon>
        <taxon>Bacillales</taxon>
        <taxon>Bacillaceae</taxon>
        <taxon>Bacillus</taxon>
    </lineage>
</organism>